<dbReference type="STRING" id="1193729.A1OE_187"/>
<dbReference type="AlphaFoldDB" id="K7YP84"/>
<proteinExistence type="predicted"/>
<sequence>MLNKKFPGLFIKQSKINKKQFILQKSSLPYKKNAHKF</sequence>
<evidence type="ECO:0000313" key="1">
    <source>
        <dbReference type="EMBL" id="AFX98389.1"/>
    </source>
</evidence>
<dbReference type="EMBL" id="CP003539">
    <property type="protein sequence ID" value="AFX98389.1"/>
    <property type="molecule type" value="Genomic_DNA"/>
</dbReference>
<reference evidence="1 2" key="1">
    <citation type="journal article" date="2012" name="Proc. Natl. Acad. Sci. U.S.A.">
        <title>Genome streamlining and chemical defense in a coral reef symbiosis.</title>
        <authorList>
            <person name="Kwan J.C."/>
            <person name="Donia M.S."/>
            <person name="Han A.W."/>
            <person name="Hirose E."/>
            <person name="Haygood M.G."/>
            <person name="Schmidt E.W."/>
        </authorList>
    </citation>
    <scope>NUCLEOTIDE SEQUENCE [LARGE SCALE GENOMIC DNA]</scope>
    <source>
        <strain evidence="1 2">L2</strain>
    </source>
</reference>
<organism evidence="1 2">
    <name type="scientific">Candidatus Endolissoclinum faulkneri L2</name>
    <dbReference type="NCBI Taxonomy" id="1193729"/>
    <lineage>
        <taxon>Bacteria</taxon>
        <taxon>Pseudomonadati</taxon>
        <taxon>Pseudomonadota</taxon>
        <taxon>Alphaproteobacteria</taxon>
        <taxon>Rhodospirillales</taxon>
        <taxon>Rhodospirillaceae</taxon>
        <taxon>Candidatus Endolissoclinum</taxon>
    </lineage>
</organism>
<dbReference type="Proteomes" id="UP000010077">
    <property type="component" value="Chromosome"/>
</dbReference>
<dbReference type="KEGG" id="thal:A1OE_187"/>
<dbReference type="HOGENOM" id="CLU_3341652_0_0_5"/>
<evidence type="ECO:0000313" key="2">
    <source>
        <dbReference type="Proteomes" id="UP000010077"/>
    </source>
</evidence>
<keyword evidence="2" id="KW-1185">Reference proteome</keyword>
<name>K7YP84_9PROT</name>
<protein>
    <submittedName>
        <fullName evidence="1">Uncharacterized protein</fullName>
    </submittedName>
</protein>
<gene>
    <name evidence="1" type="ORF">A1OE_187</name>
</gene>
<accession>K7YP84</accession>